<dbReference type="CDD" id="cd07032">
    <property type="entry name" value="RNAP_I_II_AC40"/>
    <property type="match status" value="1"/>
</dbReference>
<gene>
    <name evidence="7" type="primary">POLR1C</name>
</gene>
<dbReference type="Gene3D" id="3.30.1360.10">
    <property type="entry name" value="RNA polymerase, RBP11-like subunit"/>
    <property type="match status" value="1"/>
</dbReference>
<organism evidence="7 8">
    <name type="scientific">Felis catus</name>
    <name type="common">Cat</name>
    <name type="synonym">Felis silvestris catus</name>
    <dbReference type="NCBI Taxonomy" id="9685"/>
    <lineage>
        <taxon>Eukaryota</taxon>
        <taxon>Metazoa</taxon>
        <taxon>Chordata</taxon>
        <taxon>Craniata</taxon>
        <taxon>Vertebrata</taxon>
        <taxon>Euteleostomi</taxon>
        <taxon>Mammalia</taxon>
        <taxon>Eutheria</taxon>
        <taxon>Laurasiatheria</taxon>
        <taxon>Carnivora</taxon>
        <taxon>Feliformia</taxon>
        <taxon>Felidae</taxon>
        <taxon>Felinae</taxon>
        <taxon>Felis</taxon>
    </lineage>
</organism>
<keyword evidence="8" id="KW-1185">Reference proteome</keyword>
<comment type="subcellular location">
    <subcellularLocation>
        <location evidence="1">Nucleus</location>
    </subcellularLocation>
</comment>
<reference evidence="7 8" key="1">
    <citation type="submission" date="2021-02" db="EMBL/GenBank/DDBJ databases">
        <title>Safari Cat Assemblies.</title>
        <authorList>
            <person name="Bredemeyer K.R."/>
            <person name="Murphy W.J."/>
        </authorList>
    </citation>
    <scope>NUCLEOTIDE SEQUENCE [LARGE SCALE GENOMIC DNA]</scope>
</reference>
<keyword evidence="3" id="KW-0240">DNA-directed RNA polymerase</keyword>
<name>A0ABI7ZE31_FELCA</name>
<dbReference type="InterPro" id="IPR011262">
    <property type="entry name" value="DNA-dir_RNA_pol_insert"/>
</dbReference>
<evidence type="ECO:0000256" key="1">
    <source>
        <dbReference type="ARBA" id="ARBA00004123"/>
    </source>
</evidence>
<dbReference type="InterPro" id="IPR036643">
    <property type="entry name" value="RNApol_insert_sf"/>
</dbReference>
<dbReference type="PANTHER" id="PTHR11800:SF13">
    <property type="entry name" value="DNA-DIRECTED RNA POLYMERASES I AND III SUBUNIT RPAC1"/>
    <property type="match status" value="1"/>
</dbReference>
<dbReference type="Gene3D" id="2.170.120.12">
    <property type="entry name" value="DNA-directed RNA polymerase, insert domain"/>
    <property type="match status" value="1"/>
</dbReference>
<dbReference type="InterPro" id="IPR050518">
    <property type="entry name" value="Rpo3/RPB3_RNA_Pol_subunit"/>
</dbReference>
<reference evidence="7" key="3">
    <citation type="submission" date="2025-09" db="UniProtKB">
        <authorList>
            <consortium name="Ensembl"/>
        </authorList>
    </citation>
    <scope>IDENTIFICATION</scope>
    <source>
        <strain evidence="7">breed Abyssinian</strain>
    </source>
</reference>
<dbReference type="Pfam" id="PF01193">
    <property type="entry name" value="RNA_pol_L"/>
    <property type="match status" value="1"/>
</dbReference>
<evidence type="ECO:0000256" key="2">
    <source>
        <dbReference type="ARBA" id="ARBA00022083"/>
    </source>
</evidence>
<proteinExistence type="predicted"/>
<protein>
    <recommendedName>
        <fullName evidence="2">DNA-directed RNA polymerases I and III subunit RPAC1</fullName>
    </recommendedName>
</protein>
<dbReference type="SUPFAM" id="SSF55257">
    <property type="entry name" value="RBP11-like subunits of RNA polymerase"/>
    <property type="match status" value="1"/>
</dbReference>
<evidence type="ECO:0000313" key="8">
    <source>
        <dbReference type="Proteomes" id="UP000823872"/>
    </source>
</evidence>
<dbReference type="PANTHER" id="PTHR11800">
    <property type="entry name" value="DNA-DIRECTED RNA POLYMERASE"/>
    <property type="match status" value="1"/>
</dbReference>
<dbReference type="InterPro" id="IPR011263">
    <property type="entry name" value="DNA-dir_RNA_pol_RpoA/D/Rpb3"/>
</dbReference>
<dbReference type="Proteomes" id="UP000823872">
    <property type="component" value="Chromosome B2"/>
</dbReference>
<keyword evidence="4" id="KW-0804">Transcription</keyword>
<sequence length="296" mass="33724">MAAAQAVEEMRTRVVLGEFGVRNVHTTDFPGNYSGYDDAWDQDCFEKNFRVDVVHLDENSLEFDMVGIDAAIANAFRRILLAEVPTMAVEKVLVYNNTSIVQDEILAHRLGLIPIHADPRLFEYRNQGDEEGTEIDTLQFRLQVRCTRNPHAAKDSSDPNELYVNHKVYTRHMTWVPLGNQADLFPEGTIRPVHDDILIAQLRPGQEIDLLMHCVKGIGKKVARVANPRLDTFSREVFRNEKLKKVVRLARVRDHYIFSVESTGVLPPEVLVSEAIKVLMGKCQRFLDELDAVQMD</sequence>
<dbReference type="SUPFAM" id="SSF56553">
    <property type="entry name" value="Insert subdomain of RNA polymerase alpha subunit"/>
    <property type="match status" value="1"/>
</dbReference>
<evidence type="ECO:0000259" key="6">
    <source>
        <dbReference type="SMART" id="SM00662"/>
    </source>
</evidence>
<reference evidence="7" key="2">
    <citation type="submission" date="2025-08" db="UniProtKB">
        <authorList>
            <consortium name="Ensembl"/>
        </authorList>
    </citation>
    <scope>IDENTIFICATION</scope>
    <source>
        <strain evidence="7">breed Abyssinian</strain>
    </source>
</reference>
<dbReference type="InterPro" id="IPR036603">
    <property type="entry name" value="RBP11-like"/>
</dbReference>
<dbReference type="Ensembl" id="ENSFCTT00005061196.1">
    <property type="protein sequence ID" value="ENSFCTP00005044863.1"/>
    <property type="gene ID" value="ENSFCTG00005021274.1"/>
</dbReference>
<dbReference type="InterPro" id="IPR033901">
    <property type="entry name" value="RNAPI/III_AC40"/>
</dbReference>
<accession>A0ABI7ZE31</accession>
<keyword evidence="5" id="KW-0539">Nucleus</keyword>
<dbReference type="Pfam" id="PF01000">
    <property type="entry name" value="RNA_pol_A_bac"/>
    <property type="match status" value="1"/>
</dbReference>
<evidence type="ECO:0000256" key="3">
    <source>
        <dbReference type="ARBA" id="ARBA00022478"/>
    </source>
</evidence>
<dbReference type="SMART" id="SM00662">
    <property type="entry name" value="RPOLD"/>
    <property type="match status" value="1"/>
</dbReference>
<evidence type="ECO:0000256" key="5">
    <source>
        <dbReference type="ARBA" id="ARBA00023242"/>
    </source>
</evidence>
<evidence type="ECO:0000256" key="4">
    <source>
        <dbReference type="ARBA" id="ARBA00023163"/>
    </source>
</evidence>
<evidence type="ECO:0000313" key="7">
    <source>
        <dbReference type="Ensembl" id="ENSFCTP00005044863.1"/>
    </source>
</evidence>
<dbReference type="InterPro" id="IPR001514">
    <property type="entry name" value="DNA-dir_RNA_pol_30-40kDasu_CS"/>
</dbReference>
<dbReference type="PROSITE" id="PS00446">
    <property type="entry name" value="RNA_POL_D_30KD"/>
    <property type="match status" value="1"/>
</dbReference>
<feature type="domain" description="DNA-directed RNA polymerase RpoA/D/Rpb3-type" evidence="6">
    <location>
        <begin position="60"/>
        <end position="289"/>
    </location>
</feature>
<dbReference type="GeneTree" id="ENSGT00950000183100"/>